<dbReference type="Proteomes" id="UP000017396">
    <property type="component" value="Chromosome"/>
</dbReference>
<protein>
    <submittedName>
        <fullName evidence="3">Aldo/keto reductase</fullName>
    </submittedName>
</protein>
<dbReference type="eggNOG" id="COG0667">
    <property type="taxonomic scope" value="Bacteria"/>
</dbReference>
<dbReference type="PATRIC" id="fig|1183438.3.peg.4031"/>
<dbReference type="STRING" id="1183438.GKIL_4094"/>
<dbReference type="Gene3D" id="3.20.20.100">
    <property type="entry name" value="NADP-dependent oxidoreductase domain"/>
    <property type="match status" value="1"/>
</dbReference>
<feature type="domain" description="NADP-dependent oxidoreductase" evidence="2">
    <location>
        <begin position="15"/>
        <end position="316"/>
    </location>
</feature>
<dbReference type="RefSeq" id="WP_023175681.1">
    <property type="nucleotide sequence ID" value="NC_022600.1"/>
</dbReference>
<dbReference type="InterPro" id="IPR050523">
    <property type="entry name" value="AKR_Detox_Biosynth"/>
</dbReference>
<dbReference type="GO" id="GO:0005829">
    <property type="term" value="C:cytosol"/>
    <property type="evidence" value="ECO:0007669"/>
    <property type="project" value="TreeGrafter"/>
</dbReference>
<dbReference type="KEGG" id="glj:GKIL_4094"/>
<dbReference type="InterPro" id="IPR023210">
    <property type="entry name" value="NADP_OxRdtase_dom"/>
</dbReference>
<accession>U5QRN2</accession>
<dbReference type="FunFam" id="3.20.20.100:FF:000004">
    <property type="entry name" value="Oxidoreductase, aldo/keto reductase"/>
    <property type="match status" value="1"/>
</dbReference>
<dbReference type="OrthoDB" id="9809990at2"/>
<proteinExistence type="predicted"/>
<dbReference type="AlphaFoldDB" id="U5QRN2"/>
<dbReference type="HOGENOM" id="CLU_023205_2_0_3"/>
<keyword evidence="1" id="KW-0560">Oxidoreductase</keyword>
<dbReference type="PANTHER" id="PTHR43364">
    <property type="entry name" value="NADH-SPECIFIC METHYLGLYOXAL REDUCTASE-RELATED"/>
    <property type="match status" value="1"/>
</dbReference>
<dbReference type="GO" id="GO:0016491">
    <property type="term" value="F:oxidoreductase activity"/>
    <property type="evidence" value="ECO:0007669"/>
    <property type="project" value="UniProtKB-KW"/>
</dbReference>
<evidence type="ECO:0000313" key="3">
    <source>
        <dbReference type="EMBL" id="AGY60340.1"/>
    </source>
</evidence>
<gene>
    <name evidence="3" type="primary">tas</name>
    <name evidence="3" type="ORF">GKIL_4094</name>
</gene>
<dbReference type="EMBL" id="CP003587">
    <property type="protein sequence ID" value="AGY60340.1"/>
    <property type="molecule type" value="Genomic_DNA"/>
</dbReference>
<keyword evidence="4" id="KW-1185">Reference proteome</keyword>
<evidence type="ECO:0000256" key="1">
    <source>
        <dbReference type="ARBA" id="ARBA00023002"/>
    </source>
</evidence>
<dbReference type="Pfam" id="PF00248">
    <property type="entry name" value="Aldo_ket_red"/>
    <property type="match status" value="1"/>
</dbReference>
<dbReference type="CDD" id="cd19091">
    <property type="entry name" value="AKR_PsAKR"/>
    <property type="match status" value="1"/>
</dbReference>
<reference evidence="3 4" key="1">
    <citation type="journal article" date="2013" name="PLoS ONE">
        <title>Cultivation and Complete Genome Sequencing of Gloeobacter kilaueensis sp. nov., from a Lava Cave in Kilauea Caldera, Hawai'i.</title>
        <authorList>
            <person name="Saw J.H."/>
            <person name="Schatz M."/>
            <person name="Brown M.V."/>
            <person name="Kunkel D.D."/>
            <person name="Foster J.S."/>
            <person name="Shick H."/>
            <person name="Christensen S."/>
            <person name="Hou S."/>
            <person name="Wan X."/>
            <person name="Donachie S.P."/>
        </authorList>
    </citation>
    <scope>NUCLEOTIDE SEQUENCE [LARGE SCALE GENOMIC DNA]</scope>
    <source>
        <strain evidence="4">JS</strain>
    </source>
</reference>
<sequence length="344" mass="37011">MQYARLGNSGLVVSKLAFGAMTFGAGSGANASIYKLDQQAADALVAQALEAGVNFFNTADGYAGGQSEQMLGKALASRRFDAVIATKVGFRTGEALIRSGLSRRHILASAEGSLRRLGTDYIDVYLVHRLDPFTPLEETLEALDSLVRQGKVRYVGYSNWPAWLAAKAIGLQQKHGWARFVAAEMYYSLIGRDLEHEIVPFAQDAGIGIMVWSPLAGGFLSGKYTRDDPTGGGGRLTGFDFIPFEREHGYTVVDALKAIAADYNAAPAQVALAWLLARPAIASVLVGASKPEQLADNLAAANLQLRAEQRQSLDELTAPTALYPNWFNAKTIDEEVRNALGQSP</sequence>
<evidence type="ECO:0000313" key="4">
    <source>
        <dbReference type="Proteomes" id="UP000017396"/>
    </source>
</evidence>
<dbReference type="SUPFAM" id="SSF51430">
    <property type="entry name" value="NAD(P)-linked oxidoreductase"/>
    <property type="match status" value="1"/>
</dbReference>
<dbReference type="InterPro" id="IPR036812">
    <property type="entry name" value="NAD(P)_OxRdtase_dom_sf"/>
</dbReference>
<evidence type="ECO:0000259" key="2">
    <source>
        <dbReference type="Pfam" id="PF00248"/>
    </source>
</evidence>
<dbReference type="PANTHER" id="PTHR43364:SF18">
    <property type="entry name" value="OXIDOREDUCTASE"/>
    <property type="match status" value="1"/>
</dbReference>
<organism evidence="3 4">
    <name type="scientific">Gloeobacter kilaueensis (strain ATCC BAA-2537 / CCAP 1431/1 / ULC 316 / JS1)</name>
    <dbReference type="NCBI Taxonomy" id="1183438"/>
    <lineage>
        <taxon>Bacteria</taxon>
        <taxon>Bacillati</taxon>
        <taxon>Cyanobacteriota</taxon>
        <taxon>Cyanophyceae</taxon>
        <taxon>Gloeobacterales</taxon>
        <taxon>Gloeobacteraceae</taxon>
        <taxon>Gloeobacter</taxon>
    </lineage>
</organism>
<name>U5QRN2_GLOK1</name>